<protein>
    <recommendedName>
        <fullName evidence="5">Tail terminator</fullName>
    </recommendedName>
</protein>
<organism evidence="1 3">
    <name type="scientific">Mycolicibacterium conceptionense</name>
    <dbReference type="NCBI Taxonomy" id="451644"/>
    <lineage>
        <taxon>Bacteria</taxon>
        <taxon>Bacillati</taxon>
        <taxon>Actinomycetota</taxon>
        <taxon>Actinomycetes</taxon>
        <taxon>Mycobacteriales</taxon>
        <taxon>Mycobacteriaceae</taxon>
        <taxon>Mycolicibacterium</taxon>
    </lineage>
</organism>
<dbReference type="GeneID" id="44299598"/>
<reference evidence="1 3" key="1">
    <citation type="submission" date="2015-03" db="EMBL/GenBank/DDBJ databases">
        <authorList>
            <person name="Murphy D."/>
        </authorList>
    </citation>
    <scope>NUCLEOTIDE SEQUENCE [LARGE SCALE GENOMIC DNA]</scope>
    <source>
        <strain evidence="1 3">D16</strain>
    </source>
</reference>
<keyword evidence="4" id="KW-1185">Reference proteome</keyword>
<evidence type="ECO:0000313" key="2">
    <source>
        <dbReference type="EMBL" id="ORV20964.1"/>
    </source>
</evidence>
<name>A0A0U1D3D1_9MYCO</name>
<evidence type="ECO:0008006" key="5">
    <source>
        <dbReference type="Google" id="ProtNLM"/>
    </source>
</evidence>
<accession>A0A0U1D3D1</accession>
<dbReference type="AlphaFoldDB" id="A0A0U1D3D1"/>
<dbReference type="EMBL" id="CTEF01000001">
    <property type="protein sequence ID" value="CQD07275.1"/>
    <property type="molecule type" value="Genomic_DNA"/>
</dbReference>
<sequence length="134" mass="14461">MAAPATGVFLYAPKVVRDYLVSVLDSDIRVATKDPATRPAKLVRITTAPVGGGSNVALSPRRLIIQCYNADEAVAGELAETVCAHLISARYVQGNGIRDVTVVGTPARFDDPDDKTWIRFQMTVDVLLRAVFTT</sequence>
<gene>
    <name evidence="2" type="ORF">AWB98_01310</name>
    <name evidence="1" type="ORF">BN970_01370</name>
</gene>
<evidence type="ECO:0000313" key="1">
    <source>
        <dbReference type="EMBL" id="CQD07275.1"/>
    </source>
</evidence>
<evidence type="ECO:0000313" key="4">
    <source>
        <dbReference type="Proteomes" id="UP000193811"/>
    </source>
</evidence>
<dbReference type="Proteomes" id="UP000193811">
    <property type="component" value="Unassembled WGS sequence"/>
</dbReference>
<evidence type="ECO:0000313" key="3">
    <source>
        <dbReference type="Proteomes" id="UP000182227"/>
    </source>
</evidence>
<dbReference type="Proteomes" id="UP000182227">
    <property type="component" value="Unassembled WGS sequence"/>
</dbReference>
<reference evidence="2 4" key="2">
    <citation type="submission" date="2016-01" db="EMBL/GenBank/DDBJ databases">
        <title>The new phylogeny of the genus Mycobacterium.</title>
        <authorList>
            <person name="Tarcisio F."/>
            <person name="Conor M."/>
            <person name="Antonella G."/>
            <person name="Elisabetta G."/>
            <person name="Giulia F.S."/>
            <person name="Sara T."/>
            <person name="Anna F."/>
            <person name="Clotilde B."/>
            <person name="Roberto B."/>
            <person name="Veronica D.S."/>
            <person name="Fabio R."/>
            <person name="Monica P."/>
            <person name="Olivier J."/>
            <person name="Enrico T."/>
            <person name="Nicola S."/>
        </authorList>
    </citation>
    <scope>NUCLEOTIDE SEQUENCE [LARGE SCALE GENOMIC DNA]</scope>
    <source>
        <strain evidence="2 4">CCUG 50187</strain>
    </source>
</reference>
<proteinExistence type="predicted"/>
<dbReference type="RefSeq" id="WP_085142600.1">
    <property type="nucleotide sequence ID" value="NZ_JACKVA010000035.1"/>
</dbReference>
<dbReference type="EMBL" id="LQOP01000034">
    <property type="protein sequence ID" value="ORV20964.1"/>
    <property type="molecule type" value="Genomic_DNA"/>
</dbReference>